<name>A0A150IV69_9EURY</name>
<protein>
    <submittedName>
        <fullName evidence="4">Aminoalkylphosphonic acid N-acetyltransferase</fullName>
    </submittedName>
</protein>
<dbReference type="Proteomes" id="UP000075398">
    <property type="component" value="Unassembled WGS sequence"/>
</dbReference>
<gene>
    <name evidence="4" type="ORF">AMQ22_01793</name>
</gene>
<accession>A0A150IV69</accession>
<evidence type="ECO:0000256" key="2">
    <source>
        <dbReference type="ARBA" id="ARBA00023315"/>
    </source>
</evidence>
<feature type="domain" description="N-acetyltransferase" evidence="3">
    <location>
        <begin position="1"/>
        <end position="147"/>
    </location>
</feature>
<comment type="caution">
    <text evidence="4">The sequence shown here is derived from an EMBL/GenBank/DDBJ whole genome shotgun (WGS) entry which is preliminary data.</text>
</comment>
<dbReference type="InterPro" id="IPR016181">
    <property type="entry name" value="Acyl_CoA_acyltransferase"/>
</dbReference>
<dbReference type="SUPFAM" id="SSF55729">
    <property type="entry name" value="Acyl-CoA N-acyltransferases (Nat)"/>
    <property type="match status" value="1"/>
</dbReference>
<dbReference type="AlphaFoldDB" id="A0A150IV69"/>
<dbReference type="Gene3D" id="3.40.630.30">
    <property type="match status" value="1"/>
</dbReference>
<dbReference type="EMBL" id="LNGC01000117">
    <property type="protein sequence ID" value="KYC48911.1"/>
    <property type="molecule type" value="Genomic_DNA"/>
</dbReference>
<evidence type="ECO:0000256" key="1">
    <source>
        <dbReference type="ARBA" id="ARBA00022679"/>
    </source>
</evidence>
<organism evidence="4 5">
    <name type="scientific">Candidatus Methanofastidiosum methylothiophilum</name>
    <dbReference type="NCBI Taxonomy" id="1705564"/>
    <lineage>
        <taxon>Archaea</taxon>
        <taxon>Methanobacteriati</taxon>
        <taxon>Methanobacteriota</taxon>
        <taxon>Stenosarchaea group</taxon>
        <taxon>Candidatus Methanofastidiosia</taxon>
        <taxon>Candidatus Methanofastidiosales</taxon>
        <taxon>Candidatus Methanofastidiosaceae</taxon>
        <taxon>Candidatus Methanofastidiosum</taxon>
    </lineage>
</organism>
<sequence length="147" mass="17192">MGIRKCTRSDIEPIFSLLKELDEALDEDQDISIESIYHQYDEMIMQPEIYENYIYEDSSIVIGFISLLNYRSFYHKNGTTQINELVVNSKYRNKGIGKELLDFAIKKAKDNGMDEIEVGVMKDNYKAIEFYKKNGISDEYLILGKEF</sequence>
<evidence type="ECO:0000259" key="3">
    <source>
        <dbReference type="PROSITE" id="PS51186"/>
    </source>
</evidence>
<evidence type="ECO:0000313" key="4">
    <source>
        <dbReference type="EMBL" id="KYC48911.1"/>
    </source>
</evidence>
<dbReference type="PROSITE" id="PS51186">
    <property type="entry name" value="GNAT"/>
    <property type="match status" value="1"/>
</dbReference>
<dbReference type="PANTHER" id="PTHR10545">
    <property type="entry name" value="DIAMINE N-ACETYLTRANSFERASE"/>
    <property type="match status" value="1"/>
</dbReference>
<dbReference type="GO" id="GO:0008080">
    <property type="term" value="F:N-acetyltransferase activity"/>
    <property type="evidence" value="ECO:0007669"/>
    <property type="project" value="TreeGrafter"/>
</dbReference>
<dbReference type="InterPro" id="IPR000182">
    <property type="entry name" value="GNAT_dom"/>
</dbReference>
<dbReference type="InterPro" id="IPR051016">
    <property type="entry name" value="Diverse_Substrate_AcTransf"/>
</dbReference>
<evidence type="ECO:0000313" key="5">
    <source>
        <dbReference type="Proteomes" id="UP000075398"/>
    </source>
</evidence>
<reference evidence="4 5" key="1">
    <citation type="journal article" date="2016" name="ISME J.">
        <title>Chasing the elusive Euryarchaeota class WSA2: genomes reveal a uniquely fastidious methyl-reducing methanogen.</title>
        <authorList>
            <person name="Nobu M.K."/>
            <person name="Narihiro T."/>
            <person name="Kuroda K."/>
            <person name="Mei R."/>
            <person name="Liu W.T."/>
        </authorList>
    </citation>
    <scope>NUCLEOTIDE SEQUENCE [LARGE SCALE GENOMIC DNA]</scope>
    <source>
        <strain evidence="4">U1lsi0528_Bin055</strain>
    </source>
</reference>
<dbReference type="PANTHER" id="PTHR10545:SF29">
    <property type="entry name" value="GH14572P-RELATED"/>
    <property type="match status" value="1"/>
</dbReference>
<keyword evidence="2" id="KW-0012">Acyltransferase</keyword>
<keyword evidence="1 4" id="KW-0808">Transferase</keyword>
<dbReference type="Pfam" id="PF00583">
    <property type="entry name" value="Acetyltransf_1"/>
    <property type="match status" value="1"/>
</dbReference>
<proteinExistence type="predicted"/>
<dbReference type="CDD" id="cd04301">
    <property type="entry name" value="NAT_SF"/>
    <property type="match status" value="1"/>
</dbReference>